<dbReference type="Proteomes" id="UP000198215">
    <property type="component" value="Chromosome I"/>
</dbReference>
<dbReference type="FunFam" id="3.40.50.450:FF:000011">
    <property type="entry name" value="TIGR00730 family Rossman fold protein"/>
    <property type="match status" value="1"/>
</dbReference>
<proteinExistence type="inferred from homology"/>
<feature type="region of interest" description="Disordered" evidence="2">
    <location>
        <begin position="269"/>
        <end position="289"/>
    </location>
</feature>
<dbReference type="PANTHER" id="PTHR43393:SF2">
    <property type="entry name" value="CYTOKININ RIBOSIDE 5'-MONOPHOSPHATE PHOSPHORIBOHYDROLASE"/>
    <property type="match status" value="1"/>
</dbReference>
<dbReference type="InterPro" id="IPR005269">
    <property type="entry name" value="LOG"/>
</dbReference>
<dbReference type="Pfam" id="PF03641">
    <property type="entry name" value="Lysine_decarbox"/>
    <property type="match status" value="1"/>
</dbReference>
<dbReference type="Gene3D" id="3.40.50.450">
    <property type="match status" value="1"/>
</dbReference>
<organism evidence="3 4">
    <name type="scientific">Micromonospora coxensis</name>
    <dbReference type="NCBI Taxonomy" id="356852"/>
    <lineage>
        <taxon>Bacteria</taxon>
        <taxon>Bacillati</taxon>
        <taxon>Actinomycetota</taxon>
        <taxon>Actinomycetes</taxon>
        <taxon>Micromonosporales</taxon>
        <taxon>Micromonosporaceae</taxon>
        <taxon>Micromonospora</taxon>
    </lineage>
</organism>
<dbReference type="GO" id="GO:0102682">
    <property type="term" value="F:cytokinin riboside 5'-monophosphate phosphoribohydrolase activity"/>
    <property type="evidence" value="ECO:0007669"/>
    <property type="project" value="RHEA"/>
</dbReference>
<name>A0A1C5I688_9ACTN</name>
<dbReference type="RefSeq" id="WP_088975937.1">
    <property type="nucleotide sequence ID" value="NZ_LT607753.1"/>
</dbReference>
<evidence type="ECO:0000313" key="3">
    <source>
        <dbReference type="EMBL" id="SCG53962.1"/>
    </source>
</evidence>
<evidence type="ECO:0000256" key="1">
    <source>
        <dbReference type="RuleBase" id="RU363015"/>
    </source>
</evidence>
<reference evidence="4" key="1">
    <citation type="submission" date="2016-06" db="EMBL/GenBank/DDBJ databases">
        <authorList>
            <person name="Varghese N."/>
            <person name="Submissions Spin"/>
        </authorList>
    </citation>
    <scope>NUCLEOTIDE SEQUENCE [LARGE SCALE GENOMIC DNA]</scope>
    <source>
        <strain evidence="4">DSM 45161</strain>
    </source>
</reference>
<keyword evidence="1" id="KW-0203">Cytokinin biosynthesis</keyword>
<dbReference type="EMBL" id="LT607753">
    <property type="protein sequence ID" value="SCG53962.1"/>
    <property type="molecule type" value="Genomic_DNA"/>
</dbReference>
<feature type="region of interest" description="Disordered" evidence="2">
    <location>
        <begin position="1"/>
        <end position="34"/>
    </location>
</feature>
<dbReference type="InterPro" id="IPR031100">
    <property type="entry name" value="LOG_fam"/>
</dbReference>
<dbReference type="NCBIfam" id="TIGR00730">
    <property type="entry name" value="Rossman fold protein, TIGR00730 family"/>
    <property type="match status" value="1"/>
</dbReference>
<comment type="catalytic activity">
    <reaction evidence="1">
        <text>9-ribosyl-trans-zeatin 5'-phosphate + H2O = trans-zeatin + D-ribose 5-phosphate</text>
        <dbReference type="Rhea" id="RHEA:48564"/>
        <dbReference type="ChEBI" id="CHEBI:15377"/>
        <dbReference type="ChEBI" id="CHEBI:16522"/>
        <dbReference type="ChEBI" id="CHEBI:78346"/>
        <dbReference type="ChEBI" id="CHEBI:87947"/>
        <dbReference type="EC" id="3.2.2.n1"/>
    </reaction>
</comment>
<dbReference type="GO" id="GO:0005829">
    <property type="term" value="C:cytosol"/>
    <property type="evidence" value="ECO:0007669"/>
    <property type="project" value="TreeGrafter"/>
</dbReference>
<dbReference type="InterPro" id="IPR052341">
    <property type="entry name" value="LOG_family_nucleotidases"/>
</dbReference>
<keyword evidence="4" id="KW-1185">Reference proteome</keyword>
<feature type="compositionally biased region" description="Basic and acidic residues" evidence="2">
    <location>
        <begin position="272"/>
        <end position="289"/>
    </location>
</feature>
<dbReference type="AlphaFoldDB" id="A0A1C5I688"/>
<accession>A0A1C5I688</accession>
<gene>
    <name evidence="3" type="ORF">GA0070614_2312</name>
</gene>
<protein>
    <recommendedName>
        <fullName evidence="1">Cytokinin riboside 5'-monophosphate phosphoribohydrolase</fullName>
        <ecNumber evidence="1">3.2.2.n1</ecNumber>
    </recommendedName>
</protein>
<dbReference type="OrthoDB" id="9801098at2"/>
<dbReference type="GO" id="GO:0009691">
    <property type="term" value="P:cytokinin biosynthetic process"/>
    <property type="evidence" value="ECO:0007669"/>
    <property type="project" value="UniProtKB-UniRule"/>
</dbReference>
<evidence type="ECO:0000256" key="2">
    <source>
        <dbReference type="SAM" id="MobiDB-lite"/>
    </source>
</evidence>
<evidence type="ECO:0000313" key="4">
    <source>
        <dbReference type="Proteomes" id="UP000198215"/>
    </source>
</evidence>
<comment type="catalytic activity">
    <reaction evidence="1">
        <text>N(6)-(dimethylallyl)adenosine 5'-phosphate + H2O = N(6)-dimethylallyladenine + D-ribose 5-phosphate</text>
        <dbReference type="Rhea" id="RHEA:48560"/>
        <dbReference type="ChEBI" id="CHEBI:15377"/>
        <dbReference type="ChEBI" id="CHEBI:17660"/>
        <dbReference type="ChEBI" id="CHEBI:57526"/>
        <dbReference type="ChEBI" id="CHEBI:78346"/>
        <dbReference type="EC" id="3.2.2.n1"/>
    </reaction>
</comment>
<sequence>MSESNGRQPGRDPERHRGAVTLRRGAIPTSTADQRLLDSRSRGDWKTKDAWRALRILSEFVEGFDTLADLPPAVSVFGSARSKPESPECRLAEELGAALARAGYAVITGGGPGVMEAANRGASEAGGLSVGLGIELPFEQGLNDWVDLAIDFRYFFARKTMFVKYAQAFVVLPGGFGTMDELFEALTLVQTGKVTRFPVVLMGTAYWRGLIDWLRDTMAAEGKIGAVDLDLICLTDDVAAAVRHIVEAEAALSAEQEAVREEAVAVAAADQRAARRASDGRAAGDGREG</sequence>
<dbReference type="PANTHER" id="PTHR43393">
    <property type="entry name" value="CYTOKININ RIBOSIDE 5'-MONOPHOSPHATE PHOSPHORIBOHYDROLASE"/>
    <property type="match status" value="1"/>
</dbReference>
<dbReference type="EC" id="3.2.2.n1" evidence="1"/>
<comment type="similarity">
    <text evidence="1">Belongs to the LOG family.</text>
</comment>
<dbReference type="SUPFAM" id="SSF102405">
    <property type="entry name" value="MCP/YpsA-like"/>
    <property type="match status" value="1"/>
</dbReference>
<keyword evidence="1" id="KW-0378">Hydrolase</keyword>